<reference evidence="2" key="1">
    <citation type="submission" date="2020-10" db="EMBL/GenBank/DDBJ databases">
        <authorList>
            <person name="Kikuchi T."/>
        </authorList>
    </citation>
    <scope>NUCLEOTIDE SEQUENCE</scope>
    <source>
        <strain evidence="2">NKZ352</strain>
    </source>
</reference>
<organism evidence="2 3">
    <name type="scientific">Caenorhabditis auriculariae</name>
    <dbReference type="NCBI Taxonomy" id="2777116"/>
    <lineage>
        <taxon>Eukaryota</taxon>
        <taxon>Metazoa</taxon>
        <taxon>Ecdysozoa</taxon>
        <taxon>Nematoda</taxon>
        <taxon>Chromadorea</taxon>
        <taxon>Rhabditida</taxon>
        <taxon>Rhabditina</taxon>
        <taxon>Rhabditomorpha</taxon>
        <taxon>Rhabditoidea</taxon>
        <taxon>Rhabditidae</taxon>
        <taxon>Peloderinae</taxon>
        <taxon>Caenorhabditis</taxon>
    </lineage>
</organism>
<comment type="caution">
    <text evidence="2">The sequence shown here is derived from an EMBL/GenBank/DDBJ whole genome shotgun (WGS) entry which is preliminary data.</text>
</comment>
<proteinExistence type="predicted"/>
<feature type="compositionally biased region" description="Polar residues" evidence="1">
    <location>
        <begin position="238"/>
        <end position="268"/>
    </location>
</feature>
<dbReference type="EMBL" id="CAJGYM010000034">
    <property type="protein sequence ID" value="CAD6193260.1"/>
    <property type="molecule type" value="Genomic_DNA"/>
</dbReference>
<gene>
    <name evidence="2" type="ORF">CAUJ_LOCUS9179</name>
</gene>
<dbReference type="Proteomes" id="UP000835052">
    <property type="component" value="Unassembled WGS sequence"/>
</dbReference>
<dbReference type="AlphaFoldDB" id="A0A8S1HJ67"/>
<sequence>MLDKMVIGHRPSGTTTNKHVKSAYSDDICGWKPLGGGISGRASDHQQRPIFATWLILAIHLRGDGYQPPNKRLLSKQEKMLDEMVMSHQQRCQAEKIGTRKAKARRASEIERHLNSRVMFSIGMWTQKQEVFAPFAEGWFTQFPGPPEGKFNLYGNIRYQFMDFRWAGTQPPVKKKKARIAVLICGYGHHCGGDGDRISSSGHRVLTILSFRHINNNRCVILVELVIGHHRLAIRPTENGSNASTGKNGSDASNISNGSDVSNDSTGINGFDDSNSSKNWFENGARGQTFRANIVVHRNVILMELVIGHHQLAIWLTEKSALIFLLAVETFSHLGWDGDGTPSSGRRATTILSFRHNNNNRCISDNPLHFERDGDVRKQNQEVFVPFAEGLFTHLPDVSEGIFAGWHSIASQKKKAIIAVMGCGHGQTRCAEQLLRHLGRDRDPINARVSLVFSVRSRSSGINRAATAGTSGCLTGRRTTGSTARGCRTWPPAKLAGPAIKTITRRPMLVGMVIDHRSISLSVAGTSSHSGGDGNWKPSIGHMAYRSASVK</sequence>
<evidence type="ECO:0000256" key="1">
    <source>
        <dbReference type="SAM" id="MobiDB-lite"/>
    </source>
</evidence>
<evidence type="ECO:0000313" key="3">
    <source>
        <dbReference type="Proteomes" id="UP000835052"/>
    </source>
</evidence>
<keyword evidence="3" id="KW-1185">Reference proteome</keyword>
<protein>
    <submittedName>
        <fullName evidence="2">Uncharacterized protein</fullName>
    </submittedName>
</protein>
<name>A0A8S1HJ67_9PELO</name>
<evidence type="ECO:0000313" key="2">
    <source>
        <dbReference type="EMBL" id="CAD6193260.1"/>
    </source>
</evidence>
<accession>A0A8S1HJ67</accession>
<feature type="region of interest" description="Disordered" evidence="1">
    <location>
        <begin position="237"/>
        <end position="268"/>
    </location>
</feature>